<sequence>MTNIAVVGSGYWGENLVRNFNELGVLHTICDSNSATLRSFQKKYPKKEFQSSFQAVLQNPVIDAVVISTPAETHSEMTKKALLANKHVFVEKPLALFANEAEELHQLAVRQNLKLMIGHILLYHPAIIKLKEIINSGELGKINYIYSNRLNLGKIRSEENILWSFAPHDISAILYLLEEMPCQVIAQGGNYLNQDITDVTMTILSFKSGVKGHIFVSWLHPDKEQKLIIVGDKKMAVFDDTITQGKLQIHDKGVDWINRQPVPRKNGTAFVPIETCEPLKAECEHFLNCIESDKTPKSDGINGIKVLKILNACQDSLKHHGVAVNLNGNDQSKPFFAHETAIVDDTCLIGRGTKIWHFSHVMPKAQIGNNCNLGQNVVIAPGVKIGNNVKIQNNVSVYSGVILEDDVFCGPSMVFTNVINPRSHISRKHEFMITLVKKGVTIGANSTIVCGNTIGSYAFIGAGAVVTKDVPSHALVLGNPAKISSWVCECSNRLDFHNDTATCNNCNKQYKKFVWGIKCLECKCGNSLDPHNDVDTCDDCEKQSNNKLEEKLRLPQVADFCSIS</sequence>
<organism evidence="3 4">
    <name type="scientific">Candidatus Scalindua rubra</name>
    <dbReference type="NCBI Taxonomy" id="1872076"/>
    <lineage>
        <taxon>Bacteria</taxon>
        <taxon>Pseudomonadati</taxon>
        <taxon>Planctomycetota</taxon>
        <taxon>Candidatus Brocadiia</taxon>
        <taxon>Candidatus Brocadiales</taxon>
        <taxon>Candidatus Scalinduaceae</taxon>
        <taxon>Candidatus Scalindua</taxon>
    </lineage>
</organism>
<evidence type="ECO:0000259" key="1">
    <source>
        <dbReference type="Pfam" id="PF01408"/>
    </source>
</evidence>
<dbReference type="Pfam" id="PF00132">
    <property type="entry name" value="Hexapep"/>
    <property type="match status" value="1"/>
</dbReference>
<gene>
    <name evidence="3" type="ORF">SCARUB_02698</name>
</gene>
<dbReference type="PANTHER" id="PTHR43377:SF6">
    <property type="entry name" value="GFO_IDH_MOCA-LIKE OXIDOREDUCTASE N-TERMINAL DOMAIN-CONTAINING PROTEIN"/>
    <property type="match status" value="1"/>
</dbReference>
<dbReference type="InterPro" id="IPR051450">
    <property type="entry name" value="Gfo/Idh/MocA_Oxidoreductases"/>
</dbReference>
<dbReference type="PANTHER" id="PTHR43377">
    <property type="entry name" value="BILIVERDIN REDUCTASE A"/>
    <property type="match status" value="1"/>
</dbReference>
<dbReference type="InterPro" id="IPR000683">
    <property type="entry name" value="Gfo/Idh/MocA-like_OxRdtase_N"/>
</dbReference>
<evidence type="ECO:0000313" key="4">
    <source>
        <dbReference type="Proteomes" id="UP000094056"/>
    </source>
</evidence>
<dbReference type="Proteomes" id="UP000094056">
    <property type="component" value="Unassembled WGS sequence"/>
</dbReference>
<dbReference type="SUPFAM" id="SSF51735">
    <property type="entry name" value="NAD(P)-binding Rossmann-fold domains"/>
    <property type="match status" value="1"/>
</dbReference>
<proteinExistence type="predicted"/>
<evidence type="ECO:0000259" key="2">
    <source>
        <dbReference type="Pfam" id="PF22725"/>
    </source>
</evidence>
<evidence type="ECO:0000313" key="3">
    <source>
        <dbReference type="EMBL" id="ODS32179.1"/>
    </source>
</evidence>
<name>A0A1E3X9B3_9BACT</name>
<dbReference type="Gene3D" id="3.30.360.10">
    <property type="entry name" value="Dihydrodipicolinate Reductase, domain 2"/>
    <property type="match status" value="1"/>
</dbReference>
<accession>A0A1E3X9B3</accession>
<dbReference type="PATRIC" id="fig|1872076.5.peg.3193"/>
<dbReference type="AlphaFoldDB" id="A0A1E3X9B3"/>
<dbReference type="InterPro" id="IPR011004">
    <property type="entry name" value="Trimer_LpxA-like_sf"/>
</dbReference>
<dbReference type="SUPFAM" id="SSF51161">
    <property type="entry name" value="Trimeric LpxA-like enzymes"/>
    <property type="match status" value="1"/>
</dbReference>
<dbReference type="Pfam" id="PF01408">
    <property type="entry name" value="GFO_IDH_MocA"/>
    <property type="match status" value="1"/>
</dbReference>
<feature type="domain" description="GFO/IDH/MocA-like oxidoreductase" evidence="2">
    <location>
        <begin position="129"/>
        <end position="236"/>
    </location>
</feature>
<dbReference type="InterPro" id="IPR055170">
    <property type="entry name" value="GFO_IDH_MocA-like_dom"/>
</dbReference>
<dbReference type="Gene3D" id="3.40.50.720">
    <property type="entry name" value="NAD(P)-binding Rossmann-like Domain"/>
    <property type="match status" value="1"/>
</dbReference>
<dbReference type="CDD" id="cd03358">
    <property type="entry name" value="LbH_WxcM_N_like"/>
    <property type="match status" value="1"/>
</dbReference>
<dbReference type="InterPro" id="IPR001451">
    <property type="entry name" value="Hexapep"/>
</dbReference>
<dbReference type="InterPro" id="IPR036291">
    <property type="entry name" value="NAD(P)-bd_dom_sf"/>
</dbReference>
<dbReference type="GO" id="GO:0000166">
    <property type="term" value="F:nucleotide binding"/>
    <property type="evidence" value="ECO:0007669"/>
    <property type="project" value="InterPro"/>
</dbReference>
<comment type="caution">
    <text evidence="3">The sequence shown here is derived from an EMBL/GenBank/DDBJ whole genome shotgun (WGS) entry which is preliminary data.</text>
</comment>
<dbReference type="Gene3D" id="2.160.10.10">
    <property type="entry name" value="Hexapeptide repeat proteins"/>
    <property type="match status" value="1"/>
</dbReference>
<feature type="domain" description="Gfo/Idh/MocA-like oxidoreductase N-terminal" evidence="1">
    <location>
        <begin position="3"/>
        <end position="119"/>
    </location>
</feature>
<dbReference type="EMBL" id="MAYW01000074">
    <property type="protein sequence ID" value="ODS32179.1"/>
    <property type="molecule type" value="Genomic_DNA"/>
</dbReference>
<dbReference type="Pfam" id="PF14602">
    <property type="entry name" value="Hexapep_2"/>
    <property type="match status" value="1"/>
</dbReference>
<reference evidence="3 4" key="1">
    <citation type="submission" date="2016-07" db="EMBL/GenBank/DDBJ databases">
        <title>Draft genome of Scalindua rubra, obtained from a brine-seawater interface in the Red Sea, sheds light on salt adaptation in anammox bacteria.</title>
        <authorList>
            <person name="Speth D.R."/>
            <person name="Lagkouvardos I."/>
            <person name="Wang Y."/>
            <person name="Qian P.-Y."/>
            <person name="Dutilh B.E."/>
            <person name="Jetten M.S."/>
        </authorList>
    </citation>
    <scope>NUCLEOTIDE SEQUENCE [LARGE SCALE GENOMIC DNA]</scope>
    <source>
        <strain evidence="3">BSI-1</strain>
    </source>
</reference>
<dbReference type="SUPFAM" id="SSF55347">
    <property type="entry name" value="Glyceraldehyde-3-phosphate dehydrogenase-like, C-terminal domain"/>
    <property type="match status" value="1"/>
</dbReference>
<dbReference type="Pfam" id="PF22725">
    <property type="entry name" value="GFO_IDH_MocA_C3"/>
    <property type="match status" value="1"/>
</dbReference>
<protein>
    <submittedName>
        <fullName evidence="3">Oxidoreductase</fullName>
    </submittedName>
</protein>